<keyword evidence="3" id="KW-1185">Reference proteome</keyword>
<evidence type="ECO:0000256" key="1">
    <source>
        <dbReference type="SAM" id="MobiDB-lite"/>
    </source>
</evidence>
<dbReference type="EMBL" id="KV417588">
    <property type="protein sequence ID" value="KZP16870.1"/>
    <property type="molecule type" value="Genomic_DNA"/>
</dbReference>
<evidence type="ECO:0000313" key="3">
    <source>
        <dbReference type="Proteomes" id="UP000076532"/>
    </source>
</evidence>
<dbReference type="AlphaFoldDB" id="A0A166FJG7"/>
<evidence type="ECO:0000313" key="2">
    <source>
        <dbReference type="EMBL" id="KZP16870.1"/>
    </source>
</evidence>
<dbReference type="Proteomes" id="UP000076532">
    <property type="component" value="Unassembled WGS sequence"/>
</dbReference>
<feature type="region of interest" description="Disordered" evidence="1">
    <location>
        <begin position="1"/>
        <end position="81"/>
    </location>
</feature>
<name>A0A166FJG7_9AGAM</name>
<reference evidence="2 3" key="1">
    <citation type="journal article" date="2016" name="Mol. Biol. Evol.">
        <title>Comparative Genomics of Early-Diverging Mushroom-Forming Fungi Provides Insights into the Origins of Lignocellulose Decay Capabilities.</title>
        <authorList>
            <person name="Nagy L.G."/>
            <person name="Riley R."/>
            <person name="Tritt A."/>
            <person name="Adam C."/>
            <person name="Daum C."/>
            <person name="Floudas D."/>
            <person name="Sun H."/>
            <person name="Yadav J.S."/>
            <person name="Pangilinan J."/>
            <person name="Larsson K.H."/>
            <person name="Matsuura K."/>
            <person name="Barry K."/>
            <person name="Labutti K."/>
            <person name="Kuo R."/>
            <person name="Ohm R.A."/>
            <person name="Bhattacharya S.S."/>
            <person name="Shirouzu T."/>
            <person name="Yoshinaga Y."/>
            <person name="Martin F.M."/>
            <person name="Grigoriev I.V."/>
            <person name="Hibbett D.S."/>
        </authorList>
    </citation>
    <scope>NUCLEOTIDE SEQUENCE [LARGE SCALE GENOMIC DNA]</scope>
    <source>
        <strain evidence="2 3">CBS 109695</strain>
    </source>
</reference>
<gene>
    <name evidence="2" type="ORF">FIBSPDRAFT_38389</name>
</gene>
<sequence>MDADHEPAGIDGIDDREPPRKDEPPDSEVVPESVDDEHHSGAAGIDDRESAKESDLWELQAASPRPPRPHSRGGGGVGPDQMARLVCIPCCNLTQPLTA</sequence>
<organism evidence="2 3">
    <name type="scientific">Athelia psychrophila</name>
    <dbReference type="NCBI Taxonomy" id="1759441"/>
    <lineage>
        <taxon>Eukaryota</taxon>
        <taxon>Fungi</taxon>
        <taxon>Dikarya</taxon>
        <taxon>Basidiomycota</taxon>
        <taxon>Agaricomycotina</taxon>
        <taxon>Agaricomycetes</taxon>
        <taxon>Agaricomycetidae</taxon>
        <taxon>Atheliales</taxon>
        <taxon>Atheliaceae</taxon>
        <taxon>Athelia</taxon>
    </lineage>
</organism>
<protein>
    <submittedName>
        <fullName evidence="2">Uncharacterized protein</fullName>
    </submittedName>
</protein>
<feature type="compositionally biased region" description="Basic and acidic residues" evidence="1">
    <location>
        <begin position="36"/>
        <end position="55"/>
    </location>
</feature>
<proteinExistence type="predicted"/>
<accession>A0A166FJG7</accession>
<feature type="compositionally biased region" description="Basic and acidic residues" evidence="1">
    <location>
        <begin position="1"/>
        <end position="24"/>
    </location>
</feature>